<evidence type="ECO:0000259" key="2">
    <source>
        <dbReference type="PROSITE" id="PS50887"/>
    </source>
</evidence>
<dbReference type="Gene3D" id="3.30.70.270">
    <property type="match status" value="1"/>
</dbReference>
<dbReference type="EMBL" id="CP119316">
    <property type="protein sequence ID" value="WEK46858.1"/>
    <property type="molecule type" value="Genomic_DNA"/>
</dbReference>
<dbReference type="Pfam" id="PF00990">
    <property type="entry name" value="GGDEF"/>
    <property type="match status" value="1"/>
</dbReference>
<dbReference type="PROSITE" id="PS50887">
    <property type="entry name" value="GGDEF"/>
    <property type="match status" value="1"/>
</dbReference>
<dbReference type="SUPFAM" id="SSF141868">
    <property type="entry name" value="EAL domain-like"/>
    <property type="match status" value="1"/>
</dbReference>
<reference evidence="3" key="1">
    <citation type="submission" date="2023-03" db="EMBL/GenBank/DDBJ databases">
        <title>Andean soil-derived lignocellulolytic bacterial consortium as a source of novel taxa and putative plastic-active enzymes.</title>
        <authorList>
            <person name="Diaz-Garcia L."/>
            <person name="Chuvochina M."/>
            <person name="Feuerriegel G."/>
            <person name="Bunk B."/>
            <person name="Sproer C."/>
            <person name="Streit W.R."/>
            <person name="Rodriguez L.M."/>
            <person name="Overmann J."/>
            <person name="Jimenez D.J."/>
        </authorList>
    </citation>
    <scope>NUCLEOTIDE SEQUENCE</scope>
    <source>
        <strain evidence="3">MAG 26</strain>
    </source>
</reference>
<sequence length="463" mass="50778">MKRESVWQSRERKEFLTALRYGAGMASEYEAVMDELRDALTGLVGSDGARQRIVEWQRRAVLEGETAPIHALMLGLRRFDTVNLAYGEAAGDSALVAVAARILRFAADEIEGDWLVARMSGGNFLLAAYEPCSRERWQWLAESLADSISRPIANPGGAGTLRLWPRIALMRTLKQESADAMFGRLAETLERARHETGRRVVWVDGDISIAGRSGAQLEADLLAALDRDEIEMLFQPQFDAATDALVGAEALARWEHPLLGRIGAGALFAIAERADHVAQLSHHIAARALAAAAQWPAPLKMSLNVTPADLSAGSYANDLSALIEQSGFAPERLTLEITEQALLTDLDRSARTLNRLVDRSVRIALDDFGAGFCNFRYLKLLPLHYLKLDRSMVDEIATDPRDLVILRGIVAMAHALDLDVIAEGIETEEQRTLIAQEGCALYQGFLRAKPMSGAEFIEFAAGS</sequence>
<dbReference type="AlphaFoldDB" id="A0AAJ5X5H9"/>
<dbReference type="InterPro" id="IPR000160">
    <property type="entry name" value="GGDEF_dom"/>
</dbReference>
<accession>A0AAJ5X5H9</accession>
<dbReference type="InterPro" id="IPR029787">
    <property type="entry name" value="Nucleotide_cyclase"/>
</dbReference>
<dbReference type="InterPro" id="IPR001633">
    <property type="entry name" value="EAL_dom"/>
</dbReference>
<evidence type="ECO:0000313" key="4">
    <source>
        <dbReference type="Proteomes" id="UP001218362"/>
    </source>
</evidence>
<dbReference type="GO" id="GO:0071111">
    <property type="term" value="F:cyclic-guanylate-specific phosphodiesterase activity"/>
    <property type="evidence" value="ECO:0007669"/>
    <property type="project" value="InterPro"/>
</dbReference>
<dbReference type="Proteomes" id="UP001218362">
    <property type="component" value="Chromosome"/>
</dbReference>
<dbReference type="SUPFAM" id="SSF55073">
    <property type="entry name" value="Nucleotide cyclase"/>
    <property type="match status" value="1"/>
</dbReference>
<dbReference type="InterPro" id="IPR035919">
    <property type="entry name" value="EAL_sf"/>
</dbReference>
<dbReference type="PANTHER" id="PTHR33121">
    <property type="entry name" value="CYCLIC DI-GMP PHOSPHODIESTERASE PDEF"/>
    <property type="match status" value="1"/>
</dbReference>
<gene>
    <name evidence="3" type="ORF">P0Y56_00805</name>
</gene>
<protein>
    <submittedName>
        <fullName evidence="3">GGDEF domain-containing phosphodiesterase</fullName>
    </submittedName>
</protein>
<dbReference type="SMART" id="SM00052">
    <property type="entry name" value="EAL"/>
    <property type="match status" value="1"/>
</dbReference>
<dbReference type="PROSITE" id="PS50883">
    <property type="entry name" value="EAL"/>
    <property type="match status" value="1"/>
</dbReference>
<dbReference type="InterPro" id="IPR050706">
    <property type="entry name" value="Cyclic-di-GMP_PDE-like"/>
</dbReference>
<dbReference type="KEGG" id="acob:P0Y56_00805"/>
<organism evidence="3 4">
    <name type="scientific">Candidatus Andeanibacterium colombiense</name>
    <dbReference type="NCBI Taxonomy" id="3121345"/>
    <lineage>
        <taxon>Bacteria</taxon>
        <taxon>Pseudomonadati</taxon>
        <taxon>Pseudomonadota</taxon>
        <taxon>Alphaproteobacteria</taxon>
        <taxon>Sphingomonadales</taxon>
        <taxon>Sphingomonadaceae</taxon>
        <taxon>Candidatus Andeanibacterium</taxon>
    </lineage>
</organism>
<feature type="domain" description="EAL" evidence="1">
    <location>
        <begin position="214"/>
        <end position="463"/>
    </location>
</feature>
<dbReference type="SMART" id="SM00267">
    <property type="entry name" value="GGDEF"/>
    <property type="match status" value="1"/>
</dbReference>
<dbReference type="Pfam" id="PF00563">
    <property type="entry name" value="EAL"/>
    <property type="match status" value="1"/>
</dbReference>
<name>A0AAJ5X5H9_9SPHN</name>
<dbReference type="InterPro" id="IPR043128">
    <property type="entry name" value="Rev_trsase/Diguanyl_cyclase"/>
</dbReference>
<evidence type="ECO:0000259" key="1">
    <source>
        <dbReference type="PROSITE" id="PS50883"/>
    </source>
</evidence>
<feature type="domain" description="GGDEF" evidence="2">
    <location>
        <begin position="67"/>
        <end position="206"/>
    </location>
</feature>
<dbReference type="CDD" id="cd01948">
    <property type="entry name" value="EAL"/>
    <property type="match status" value="1"/>
</dbReference>
<evidence type="ECO:0000313" key="3">
    <source>
        <dbReference type="EMBL" id="WEK46858.1"/>
    </source>
</evidence>
<dbReference type="Gene3D" id="3.20.20.450">
    <property type="entry name" value="EAL domain"/>
    <property type="match status" value="1"/>
</dbReference>
<proteinExistence type="predicted"/>
<dbReference type="PANTHER" id="PTHR33121:SF70">
    <property type="entry name" value="SIGNALING PROTEIN YKOW"/>
    <property type="match status" value="1"/>
</dbReference>